<gene>
    <name evidence="3" type="ORF">GCM10007894_17320</name>
</gene>
<dbReference type="GO" id="GO:0015562">
    <property type="term" value="F:efflux transmembrane transporter activity"/>
    <property type="evidence" value="ECO:0007669"/>
    <property type="project" value="InterPro"/>
</dbReference>
<comment type="caution">
    <text evidence="3">The sequence shown here is derived from an EMBL/GenBank/DDBJ whole genome shotgun (WGS) entry which is preliminary data.</text>
</comment>
<dbReference type="InterPro" id="IPR003423">
    <property type="entry name" value="OMP_efflux"/>
</dbReference>
<evidence type="ECO:0000256" key="1">
    <source>
        <dbReference type="ARBA" id="ARBA00007613"/>
    </source>
</evidence>
<dbReference type="AlphaFoldDB" id="A0AA37TVW8"/>
<comment type="similarity">
    <text evidence="1">Belongs to the outer membrane factor (OMF) (TC 1.B.17) family.</text>
</comment>
<dbReference type="Pfam" id="PF02321">
    <property type="entry name" value="OEP"/>
    <property type="match status" value="1"/>
</dbReference>
<dbReference type="Proteomes" id="UP001157439">
    <property type="component" value="Unassembled WGS sequence"/>
</dbReference>
<evidence type="ECO:0000313" key="3">
    <source>
        <dbReference type="EMBL" id="GLS83755.1"/>
    </source>
</evidence>
<dbReference type="SUPFAM" id="SSF56954">
    <property type="entry name" value="Outer membrane efflux proteins (OEP)"/>
    <property type="match status" value="1"/>
</dbReference>
<dbReference type="Gene3D" id="1.20.1600.10">
    <property type="entry name" value="Outer membrane efflux proteins (OEP)"/>
    <property type="match status" value="1"/>
</dbReference>
<protein>
    <submittedName>
        <fullName evidence="3">Transporter</fullName>
    </submittedName>
</protein>
<evidence type="ECO:0000313" key="4">
    <source>
        <dbReference type="Proteomes" id="UP001157439"/>
    </source>
</evidence>
<dbReference type="RefSeq" id="WP_095498762.1">
    <property type="nucleotide sequence ID" value="NZ_BSPO01000003.1"/>
</dbReference>
<proteinExistence type="inferred from homology"/>
<sequence>MTNIILKRLPRAVRCFSLGLICALTPSPQALADDWNNWLAIQINQHPDVLAAKERWHGANANADAISQPIYNPELSLEADRKGDENNYAVGVEQTIDIWNRRAVNASQAAHLKTAAMNMYEQEVLDKTEEVLSALIEWQTANHAANIAQSKQEQLNSMLELVDARQKSGDLGAVDAELTFLSLSQQIAQVAEIESSLMRAETRLIELLPQWTRSKGGLPTEFWPSEIPVATDEKLRQYPLVASSEAIWRSMKENTESARRASKPDPTFGINAGRDGGANLVGLSVSVPLHVRNNFSAENRAAKSMELEAEANWIATYRKQRVDWQAARGSWQRYQHHLNSWKVLSANRAESSEQLLERQWQSGDISTSDYLLALNQRTESLLAGIELEKQAQLALTQALYQSGLLSTLIQPLN</sequence>
<dbReference type="InterPro" id="IPR010131">
    <property type="entry name" value="MdtP/NodT-like"/>
</dbReference>
<dbReference type="EMBL" id="BSPO01000003">
    <property type="protein sequence ID" value="GLS83755.1"/>
    <property type="molecule type" value="Genomic_DNA"/>
</dbReference>
<organism evidence="3 4">
    <name type="scientific">Paraferrimonas haliotis</name>
    <dbReference type="NCBI Taxonomy" id="2013866"/>
    <lineage>
        <taxon>Bacteria</taxon>
        <taxon>Pseudomonadati</taxon>
        <taxon>Pseudomonadota</taxon>
        <taxon>Gammaproteobacteria</taxon>
        <taxon>Alteromonadales</taxon>
        <taxon>Ferrimonadaceae</taxon>
        <taxon>Paraferrimonas</taxon>
    </lineage>
</organism>
<accession>A0AA37TVW8</accession>
<feature type="chain" id="PRO_5041317593" evidence="2">
    <location>
        <begin position="33"/>
        <end position="413"/>
    </location>
</feature>
<feature type="signal peptide" evidence="2">
    <location>
        <begin position="1"/>
        <end position="32"/>
    </location>
</feature>
<dbReference type="PANTHER" id="PTHR30203">
    <property type="entry name" value="OUTER MEMBRANE CATION EFFLUX PROTEIN"/>
    <property type="match status" value="1"/>
</dbReference>
<evidence type="ECO:0000256" key="2">
    <source>
        <dbReference type="SAM" id="SignalP"/>
    </source>
</evidence>
<name>A0AA37TVW8_9GAMM</name>
<keyword evidence="2" id="KW-0732">Signal</keyword>
<reference evidence="3 4" key="1">
    <citation type="journal article" date="2014" name="Int. J. Syst. Evol. Microbiol.">
        <title>Complete genome sequence of Corynebacterium casei LMG S-19264T (=DSM 44701T), isolated from a smear-ripened cheese.</title>
        <authorList>
            <consortium name="US DOE Joint Genome Institute (JGI-PGF)"/>
            <person name="Walter F."/>
            <person name="Albersmeier A."/>
            <person name="Kalinowski J."/>
            <person name="Ruckert C."/>
        </authorList>
    </citation>
    <scope>NUCLEOTIDE SEQUENCE [LARGE SCALE GENOMIC DNA]</scope>
    <source>
        <strain evidence="3 4">NBRC 112785</strain>
    </source>
</reference>
<keyword evidence="4" id="KW-1185">Reference proteome</keyword>